<reference evidence="2" key="1">
    <citation type="submission" date="2021-01" db="UniProtKB">
        <authorList>
            <consortium name="EnsemblPlants"/>
        </authorList>
    </citation>
    <scope>IDENTIFICATION</scope>
</reference>
<dbReference type="GO" id="GO:0005886">
    <property type="term" value="C:plasma membrane"/>
    <property type="evidence" value="ECO:0007669"/>
    <property type="project" value="UniProtKB-UniRule"/>
</dbReference>
<accession>A0A7N0VGP2</accession>
<dbReference type="GO" id="GO:0010167">
    <property type="term" value="P:response to nitrate"/>
    <property type="evidence" value="ECO:0007669"/>
    <property type="project" value="UniProtKB-UniRule"/>
</dbReference>
<evidence type="ECO:0000313" key="2">
    <source>
        <dbReference type="EnsemblPlants" id="Kaladp0674s0041.1.v1.1"/>
    </source>
</evidence>
<dbReference type="PANTHER" id="PTHR34806:SF1">
    <property type="entry name" value="HIGH-AFFINITY NITRATE TRANSPORTER 3.1"/>
    <property type="match status" value="1"/>
</dbReference>
<protein>
    <recommendedName>
        <fullName evidence="1">High-affinity nitrate transporter</fullName>
    </recommendedName>
</protein>
<name>A0A7N0VGP2_KALFE</name>
<sequence length="205" mass="22122">MAAGSFSGFLAIFACVFSLSLVGSCHANVLFSTLPRSLVVTASPKNGEELKAGESNLTVTWGLNSTFPAGTDAAYKAVKVKLCYAPISQTDRAWRKTKDLISKDKTCQFKIVGKAYTSSGVLSANWVVEKSIPTGTYFVRAYAYDQEGNPVAYGQTTDAKKSSNLFQVEAVTGRHVSLDIASACFSGFSLFALLGFFYLEKRQSK</sequence>
<dbReference type="InterPro" id="IPR016605">
    <property type="entry name" value="Transptr_NO3_Nar2"/>
</dbReference>
<keyword evidence="1" id="KW-0534">Nitrate assimilation</keyword>
<keyword evidence="3" id="KW-1185">Reference proteome</keyword>
<proteinExistence type="inferred from homology"/>
<organism evidence="2 3">
    <name type="scientific">Kalanchoe fedtschenkoi</name>
    <name type="common">Lavender scallops</name>
    <name type="synonym">South American air plant</name>
    <dbReference type="NCBI Taxonomy" id="63787"/>
    <lineage>
        <taxon>Eukaryota</taxon>
        <taxon>Viridiplantae</taxon>
        <taxon>Streptophyta</taxon>
        <taxon>Embryophyta</taxon>
        <taxon>Tracheophyta</taxon>
        <taxon>Spermatophyta</taxon>
        <taxon>Magnoliopsida</taxon>
        <taxon>eudicotyledons</taxon>
        <taxon>Gunneridae</taxon>
        <taxon>Pentapetalae</taxon>
        <taxon>Saxifragales</taxon>
        <taxon>Crassulaceae</taxon>
        <taxon>Kalanchoe</taxon>
    </lineage>
</organism>
<comment type="function">
    <text evidence="1">Involved in nitrate transport.</text>
</comment>
<dbReference type="Gramene" id="Kaladp0674s0041.1.v1.1">
    <property type="protein sequence ID" value="Kaladp0674s0041.1.v1.1"/>
    <property type="gene ID" value="Kaladp0674s0041.v1.1"/>
</dbReference>
<keyword evidence="1" id="KW-1133">Transmembrane helix</keyword>
<keyword evidence="1" id="KW-0472">Membrane</keyword>
<dbReference type="OMA" id="CLAETSH"/>
<feature type="signal peptide" evidence="1">
    <location>
        <begin position="1"/>
        <end position="27"/>
    </location>
</feature>
<keyword evidence="1" id="KW-0732">Signal</keyword>
<dbReference type="GO" id="GO:0015112">
    <property type="term" value="F:nitrate transmembrane transporter activity"/>
    <property type="evidence" value="ECO:0007669"/>
    <property type="project" value="TreeGrafter"/>
</dbReference>
<evidence type="ECO:0000313" key="3">
    <source>
        <dbReference type="Proteomes" id="UP000594263"/>
    </source>
</evidence>
<comment type="similarity">
    <text evidence="1">Belongs to the NAR2 family.</text>
</comment>
<dbReference type="PANTHER" id="PTHR34806">
    <property type="entry name" value="HIGH-AFFINITY NITRATE TRANSPORTER 3.2"/>
    <property type="match status" value="1"/>
</dbReference>
<keyword evidence="1" id="KW-0812">Transmembrane</keyword>
<evidence type="ECO:0000256" key="1">
    <source>
        <dbReference type="PIRNR" id="PIRNR012939"/>
    </source>
</evidence>
<dbReference type="AlphaFoldDB" id="A0A7N0VGP2"/>
<keyword evidence="1" id="KW-1003">Cell membrane</keyword>
<feature type="chain" id="PRO_5029998760" description="High-affinity nitrate transporter" evidence="1">
    <location>
        <begin position="28"/>
        <end position="205"/>
    </location>
</feature>
<dbReference type="Proteomes" id="UP000594263">
    <property type="component" value="Unplaced"/>
</dbReference>
<dbReference type="Pfam" id="PF16974">
    <property type="entry name" value="NAR2"/>
    <property type="match status" value="1"/>
</dbReference>
<dbReference type="EnsemblPlants" id="Kaladp0674s0041.1.v1.1">
    <property type="protein sequence ID" value="Kaladp0674s0041.1.v1.1"/>
    <property type="gene ID" value="Kaladp0674s0041.v1.1"/>
</dbReference>
<feature type="transmembrane region" description="Helical" evidence="1">
    <location>
        <begin position="180"/>
        <end position="199"/>
    </location>
</feature>
<dbReference type="GO" id="GO:0042128">
    <property type="term" value="P:nitrate assimilation"/>
    <property type="evidence" value="ECO:0007669"/>
    <property type="project" value="UniProtKB-UniRule"/>
</dbReference>
<dbReference type="PIRSF" id="PIRSF012939">
    <property type="entry name" value="Transpt_NO3_Nar2"/>
    <property type="match status" value="1"/>
</dbReference>